<gene>
    <name evidence="1" type="ORF">FRF71_04880</name>
</gene>
<organism evidence="1 2">
    <name type="scientific">Novosphingobium ginsenosidimutans</name>
    <dbReference type="NCBI Taxonomy" id="1176536"/>
    <lineage>
        <taxon>Bacteria</taxon>
        <taxon>Pseudomonadati</taxon>
        <taxon>Pseudomonadota</taxon>
        <taxon>Alphaproteobacteria</taxon>
        <taxon>Sphingomonadales</taxon>
        <taxon>Sphingomonadaceae</taxon>
        <taxon>Novosphingobium</taxon>
    </lineage>
</organism>
<evidence type="ECO:0000313" key="2">
    <source>
        <dbReference type="Proteomes" id="UP000321172"/>
    </source>
</evidence>
<name>A0A5B8S3D1_9SPHN</name>
<keyword evidence="2" id="KW-1185">Reference proteome</keyword>
<dbReference type="Proteomes" id="UP000321172">
    <property type="component" value="Chromosome"/>
</dbReference>
<sequence length="124" mass="14138">MGAWCIDPEHRAAYLRGRLQPEHILRDLTAAIQPNRRFVELIGIKAAVADSRDFERTFEPEFKHHIETDPEIAAILEPYRAMGFNFIWTGYFDPTGVETSYAIERNPAAEEQLQALLASGRAHD</sequence>
<dbReference type="EMBL" id="CP042345">
    <property type="protein sequence ID" value="QEA15522.1"/>
    <property type="molecule type" value="Genomic_DNA"/>
</dbReference>
<dbReference type="RefSeq" id="WP_147089500.1">
    <property type="nucleotide sequence ID" value="NZ_BAABJD010000001.1"/>
</dbReference>
<accession>A0A5B8S3D1</accession>
<dbReference type="KEGG" id="ngf:FRF71_04880"/>
<proteinExistence type="predicted"/>
<dbReference type="AlphaFoldDB" id="A0A5B8S3D1"/>
<reference evidence="1 2" key="1">
    <citation type="journal article" date="2013" name="J. Microbiol. Biotechnol.">
        <title>Novosphingobium ginsenosidimutans sp. nov., with the ability to convert ginsenoside.</title>
        <authorList>
            <person name="Kim J.K."/>
            <person name="He D."/>
            <person name="Liu Q.M."/>
            <person name="Park H.Y."/>
            <person name="Jung M.S."/>
            <person name="Yoon M.H."/>
            <person name="Kim S.C."/>
            <person name="Im W.T."/>
        </authorList>
    </citation>
    <scope>NUCLEOTIDE SEQUENCE [LARGE SCALE GENOMIC DNA]</scope>
    <source>
        <strain evidence="1 2">FW-6</strain>
    </source>
</reference>
<protein>
    <submittedName>
        <fullName evidence="1">Uncharacterized protein</fullName>
    </submittedName>
</protein>
<evidence type="ECO:0000313" key="1">
    <source>
        <dbReference type="EMBL" id="QEA15522.1"/>
    </source>
</evidence>